<protein>
    <recommendedName>
        <fullName evidence="5">DUF559 domain-containing protein</fullName>
    </recommendedName>
</protein>
<dbReference type="Gene3D" id="3.40.960.10">
    <property type="entry name" value="VSR Endonuclease"/>
    <property type="match status" value="1"/>
</dbReference>
<accession>A0ABV4WZJ0</accession>
<comment type="caution">
    <text evidence="3">The sequence shown here is derived from an EMBL/GenBank/DDBJ whole genome shotgun (WGS) entry which is preliminary data.</text>
</comment>
<dbReference type="Proteomes" id="UP001576774">
    <property type="component" value="Unassembled WGS sequence"/>
</dbReference>
<evidence type="ECO:0000313" key="4">
    <source>
        <dbReference type="Proteomes" id="UP001576774"/>
    </source>
</evidence>
<keyword evidence="2" id="KW-0812">Transmembrane</keyword>
<dbReference type="EMBL" id="JBHFNQ010000028">
    <property type="protein sequence ID" value="MFB2875934.1"/>
    <property type="molecule type" value="Genomic_DNA"/>
</dbReference>
<gene>
    <name evidence="3" type="ORF">ACE1CC_03470</name>
</gene>
<keyword evidence="2" id="KW-0472">Membrane</keyword>
<keyword evidence="4" id="KW-1185">Reference proteome</keyword>
<feature type="transmembrane region" description="Helical" evidence="2">
    <location>
        <begin position="6"/>
        <end position="24"/>
    </location>
</feature>
<evidence type="ECO:0000313" key="3">
    <source>
        <dbReference type="EMBL" id="MFB2875934.1"/>
    </source>
</evidence>
<evidence type="ECO:0000256" key="1">
    <source>
        <dbReference type="SAM" id="Coils"/>
    </source>
</evidence>
<keyword evidence="1" id="KW-0175">Coiled coil</keyword>
<name>A0ABV4WZJ0_9CYAN</name>
<keyword evidence="2" id="KW-1133">Transmembrane helix</keyword>
<evidence type="ECO:0000256" key="2">
    <source>
        <dbReference type="SAM" id="Phobius"/>
    </source>
</evidence>
<evidence type="ECO:0008006" key="5">
    <source>
        <dbReference type="Google" id="ProtNLM"/>
    </source>
</evidence>
<feature type="coiled-coil region" evidence="1">
    <location>
        <begin position="34"/>
        <end position="61"/>
    </location>
</feature>
<proteinExistence type="predicted"/>
<reference evidence="3 4" key="1">
    <citation type="submission" date="2024-09" db="EMBL/GenBank/DDBJ databases">
        <title>Floridaenema gen nov. (Aerosakkonemataceae, Aerosakkonematales ord. nov., Cyanobacteria) from benthic tropical and subtropical fresh waters, with the description of four new species.</title>
        <authorList>
            <person name="Moretto J.A."/>
            <person name="Berthold D.E."/>
            <person name="Lefler F.W."/>
            <person name="Huang I.-S."/>
            <person name="Laughinghouse H. IV."/>
        </authorList>
    </citation>
    <scope>NUCLEOTIDE SEQUENCE [LARGE SCALE GENOMIC DNA]</scope>
    <source>
        <strain evidence="3 4">BLCC-F46</strain>
    </source>
</reference>
<organism evidence="3 4">
    <name type="scientific">Floridaenema aerugineum BLCC-F46</name>
    <dbReference type="NCBI Taxonomy" id="3153654"/>
    <lineage>
        <taxon>Bacteria</taxon>
        <taxon>Bacillati</taxon>
        <taxon>Cyanobacteriota</taxon>
        <taxon>Cyanophyceae</taxon>
        <taxon>Oscillatoriophycideae</taxon>
        <taxon>Aerosakkonematales</taxon>
        <taxon>Aerosakkonemataceae</taxon>
        <taxon>Floridanema</taxon>
        <taxon>Floridanema aerugineum</taxon>
    </lineage>
</organism>
<dbReference type="RefSeq" id="WP_413269082.1">
    <property type="nucleotide sequence ID" value="NZ_JBHFNQ010000028.1"/>
</dbReference>
<sequence>MAKIPAVAWSAFVSGLLTLGIRIWRQQQLYLKRLHKYEYELQQYKRQLIAYQERENQHKRKVAESQKPENIKKYRYKLIREIMSKAVPNDGINITDEQNILNSELGRYLNKLFSNKIYTDVTINNPNSYIPYQLDIAYIDQSLHLYIDIEIDESYNDEAGEPVYEDVLTYDNKRHQLFLDKGWLVIRFAEEQVIRQPESCCKVIANVINKVTGIAIPKQLNQMENLQKYPS</sequence>